<dbReference type="EC" id="2.4.-.-" evidence="2"/>
<dbReference type="SUPFAM" id="SSF53448">
    <property type="entry name" value="Nucleotide-diphospho-sugar transferases"/>
    <property type="match status" value="1"/>
</dbReference>
<dbReference type="PANTHER" id="PTHR43179">
    <property type="entry name" value="RHAMNOSYLTRANSFERASE WBBL"/>
    <property type="match status" value="1"/>
</dbReference>
<dbReference type="Gene3D" id="3.90.550.10">
    <property type="entry name" value="Spore Coat Polysaccharide Biosynthesis Protein SpsA, Chain A"/>
    <property type="match status" value="1"/>
</dbReference>
<keyword evidence="2" id="KW-0328">Glycosyltransferase</keyword>
<protein>
    <submittedName>
        <fullName evidence="2">Glycosyltransferase family 2 protein</fullName>
        <ecNumber evidence="2">2.4.-.-</ecNumber>
    </submittedName>
</protein>
<dbReference type="Proteomes" id="UP001176891">
    <property type="component" value="Unassembled WGS sequence"/>
</dbReference>
<evidence type="ECO:0000313" key="2">
    <source>
        <dbReference type="EMBL" id="MDO5989279.1"/>
    </source>
</evidence>
<dbReference type="InterPro" id="IPR001173">
    <property type="entry name" value="Glyco_trans_2-like"/>
</dbReference>
<accession>A0ABT8X5V8</accession>
<evidence type="ECO:0000313" key="3">
    <source>
        <dbReference type="Proteomes" id="UP001176891"/>
    </source>
</evidence>
<gene>
    <name evidence="2" type="ORF">Q4Q39_17885</name>
</gene>
<organism evidence="2 3">
    <name type="scientific">Flavivirga amylovorans</name>
    <dbReference type="NCBI Taxonomy" id="870486"/>
    <lineage>
        <taxon>Bacteria</taxon>
        <taxon>Pseudomonadati</taxon>
        <taxon>Bacteroidota</taxon>
        <taxon>Flavobacteriia</taxon>
        <taxon>Flavobacteriales</taxon>
        <taxon>Flavobacteriaceae</taxon>
        <taxon>Flavivirga</taxon>
    </lineage>
</organism>
<sequence>MNSTISVLVVTHNHSEYIHKLINSLVRFKITNVFFCDACSSDGTLEILQKSPYKANVLAKKKLEGFSKNNNDLIRHFNIDTKYYLLLNPDTFFDSDFISILYNKMELDASIGIITPVLKYPDGRLQITWKKFPGFFTVLKKRLGLLKAINEKTMAGPDIDWCLGACMLISNVLMKNNNMLLDERYRLYCEDIDICFEAHDKGLKVIGDSDTSVFHHLNETSAKNIFSKYNLWNISSIFKFLIKWNINYVKKV</sequence>
<keyword evidence="3" id="KW-1185">Reference proteome</keyword>
<comment type="caution">
    <text evidence="2">The sequence shown here is derived from an EMBL/GenBank/DDBJ whole genome shotgun (WGS) entry which is preliminary data.</text>
</comment>
<dbReference type="GO" id="GO:0016757">
    <property type="term" value="F:glycosyltransferase activity"/>
    <property type="evidence" value="ECO:0007669"/>
    <property type="project" value="UniProtKB-KW"/>
</dbReference>
<dbReference type="PANTHER" id="PTHR43179:SF7">
    <property type="entry name" value="RHAMNOSYLTRANSFERASE WBBL"/>
    <property type="match status" value="1"/>
</dbReference>
<dbReference type="EMBL" id="JAUOEM010000007">
    <property type="protein sequence ID" value="MDO5989279.1"/>
    <property type="molecule type" value="Genomic_DNA"/>
</dbReference>
<evidence type="ECO:0000259" key="1">
    <source>
        <dbReference type="Pfam" id="PF00535"/>
    </source>
</evidence>
<dbReference type="Pfam" id="PF00535">
    <property type="entry name" value="Glycos_transf_2"/>
    <property type="match status" value="1"/>
</dbReference>
<name>A0ABT8X5V8_9FLAO</name>
<proteinExistence type="predicted"/>
<keyword evidence="2" id="KW-0808">Transferase</keyword>
<dbReference type="RefSeq" id="WP_303283939.1">
    <property type="nucleotide sequence ID" value="NZ_BAABCZ010000003.1"/>
</dbReference>
<dbReference type="InterPro" id="IPR029044">
    <property type="entry name" value="Nucleotide-diphossugar_trans"/>
</dbReference>
<reference evidence="2" key="1">
    <citation type="submission" date="2023-07" db="EMBL/GenBank/DDBJ databases">
        <title>Two novel species in the genus Flavivirga.</title>
        <authorList>
            <person name="Kwon K."/>
        </authorList>
    </citation>
    <scope>NUCLEOTIDE SEQUENCE</scope>
    <source>
        <strain evidence="2">KACC 14157</strain>
    </source>
</reference>
<feature type="domain" description="Glycosyltransferase 2-like" evidence="1">
    <location>
        <begin position="6"/>
        <end position="147"/>
    </location>
</feature>